<dbReference type="SUPFAM" id="SSF52172">
    <property type="entry name" value="CheY-like"/>
    <property type="match status" value="1"/>
</dbReference>
<dbReference type="PROSITE" id="PS50110">
    <property type="entry name" value="RESPONSE_REGULATORY"/>
    <property type="match status" value="1"/>
</dbReference>
<evidence type="ECO:0000313" key="4">
    <source>
        <dbReference type="EMBL" id="QDU22462.1"/>
    </source>
</evidence>
<keyword evidence="5" id="KW-1185">Reference proteome</keyword>
<dbReference type="PANTHER" id="PTHR44591">
    <property type="entry name" value="STRESS RESPONSE REGULATOR PROTEIN 1"/>
    <property type="match status" value="1"/>
</dbReference>
<dbReference type="InterPro" id="IPR050595">
    <property type="entry name" value="Bact_response_regulator"/>
</dbReference>
<dbReference type="EMBL" id="CP036273">
    <property type="protein sequence ID" value="QDU22462.1"/>
    <property type="molecule type" value="Genomic_DNA"/>
</dbReference>
<reference evidence="4 5" key="1">
    <citation type="submission" date="2019-02" db="EMBL/GenBank/DDBJ databases">
        <title>Deep-cultivation of Planctomycetes and their phenomic and genomic characterization uncovers novel biology.</title>
        <authorList>
            <person name="Wiegand S."/>
            <person name="Jogler M."/>
            <person name="Boedeker C."/>
            <person name="Pinto D."/>
            <person name="Vollmers J."/>
            <person name="Rivas-Marin E."/>
            <person name="Kohn T."/>
            <person name="Peeters S.H."/>
            <person name="Heuer A."/>
            <person name="Rast P."/>
            <person name="Oberbeckmann S."/>
            <person name="Bunk B."/>
            <person name="Jeske O."/>
            <person name="Meyerdierks A."/>
            <person name="Storesund J.E."/>
            <person name="Kallscheuer N."/>
            <person name="Luecker S."/>
            <person name="Lage O.M."/>
            <person name="Pohl T."/>
            <person name="Merkel B.J."/>
            <person name="Hornburger P."/>
            <person name="Mueller R.-W."/>
            <person name="Bruemmer F."/>
            <person name="Labrenz M."/>
            <person name="Spormann A.M."/>
            <person name="Op den Camp H."/>
            <person name="Overmann J."/>
            <person name="Amann R."/>
            <person name="Jetten M.S.M."/>
            <person name="Mascher T."/>
            <person name="Medema M.H."/>
            <person name="Devos D.P."/>
            <person name="Kaster A.-K."/>
            <person name="Ovreas L."/>
            <person name="Rohde M."/>
            <person name="Galperin M.Y."/>
            <person name="Jogler C."/>
        </authorList>
    </citation>
    <scope>NUCLEOTIDE SEQUENCE [LARGE SCALE GENOMIC DNA]</scope>
    <source>
        <strain evidence="4 5">ETA_A1</strain>
    </source>
</reference>
<keyword evidence="1" id="KW-0597">Phosphoprotein</keyword>
<comment type="caution">
    <text evidence="2">Lacks conserved residue(s) required for the propagation of feature annotation.</text>
</comment>
<dbReference type="Proteomes" id="UP000319576">
    <property type="component" value="Chromosome"/>
</dbReference>
<dbReference type="PANTHER" id="PTHR44591:SF3">
    <property type="entry name" value="RESPONSE REGULATORY DOMAIN-CONTAINING PROTEIN"/>
    <property type="match status" value="1"/>
</dbReference>
<dbReference type="RefSeq" id="WP_202920318.1">
    <property type="nucleotide sequence ID" value="NZ_CP036273.1"/>
</dbReference>
<dbReference type="InterPro" id="IPR001789">
    <property type="entry name" value="Sig_transdc_resp-reg_receiver"/>
</dbReference>
<dbReference type="GO" id="GO:0000160">
    <property type="term" value="P:phosphorelay signal transduction system"/>
    <property type="evidence" value="ECO:0007669"/>
    <property type="project" value="InterPro"/>
</dbReference>
<evidence type="ECO:0000259" key="3">
    <source>
        <dbReference type="PROSITE" id="PS50110"/>
    </source>
</evidence>
<evidence type="ECO:0000256" key="1">
    <source>
        <dbReference type="ARBA" id="ARBA00022553"/>
    </source>
</evidence>
<proteinExistence type="predicted"/>
<organism evidence="4 5">
    <name type="scientific">Urbifossiella limnaea</name>
    <dbReference type="NCBI Taxonomy" id="2528023"/>
    <lineage>
        <taxon>Bacteria</taxon>
        <taxon>Pseudomonadati</taxon>
        <taxon>Planctomycetota</taxon>
        <taxon>Planctomycetia</taxon>
        <taxon>Gemmatales</taxon>
        <taxon>Gemmataceae</taxon>
        <taxon>Urbifossiella</taxon>
    </lineage>
</organism>
<dbReference type="CDD" id="cd00156">
    <property type="entry name" value="REC"/>
    <property type="match status" value="1"/>
</dbReference>
<feature type="domain" description="Response regulatory" evidence="3">
    <location>
        <begin position="6"/>
        <end position="121"/>
    </location>
</feature>
<dbReference type="Pfam" id="PF00072">
    <property type="entry name" value="Response_reg"/>
    <property type="match status" value="1"/>
</dbReference>
<sequence>MSARPTVLLAESDPAVYRTVSALLRRQGYAVEHARTAAEAEGRLREALPDLLVAEFLMPGGCGVRVAELAKALSDDRVPVVMLSALAAGAHLDFARAAGADEVLAKPFQASDLLAAVGRLCPVPRAVVQFAEAV</sequence>
<dbReference type="SMART" id="SM00448">
    <property type="entry name" value="REC"/>
    <property type="match status" value="1"/>
</dbReference>
<dbReference type="KEGG" id="uli:ETAA1_44420"/>
<name>A0A517XY91_9BACT</name>
<protein>
    <submittedName>
        <fullName evidence="4">Phosphate regulon transcriptional regulatory protein PhoB</fullName>
    </submittedName>
</protein>
<dbReference type="Gene3D" id="3.40.50.2300">
    <property type="match status" value="1"/>
</dbReference>
<accession>A0A517XY91</accession>
<dbReference type="AlphaFoldDB" id="A0A517XY91"/>
<gene>
    <name evidence="4" type="primary">phoB_1</name>
    <name evidence="4" type="ORF">ETAA1_44420</name>
</gene>
<evidence type="ECO:0000313" key="5">
    <source>
        <dbReference type="Proteomes" id="UP000319576"/>
    </source>
</evidence>
<dbReference type="InterPro" id="IPR011006">
    <property type="entry name" value="CheY-like_superfamily"/>
</dbReference>
<evidence type="ECO:0000256" key="2">
    <source>
        <dbReference type="PROSITE-ProRule" id="PRU00169"/>
    </source>
</evidence>